<dbReference type="GO" id="GO:0016020">
    <property type="term" value="C:membrane"/>
    <property type="evidence" value="ECO:0007669"/>
    <property type="project" value="TreeGrafter"/>
</dbReference>
<reference evidence="10 11" key="1">
    <citation type="journal article" date="2015" name="Plant Cell">
        <title>Oil accumulation by the oleaginous diatom Fistulifera solaris as revealed by the genome and transcriptome.</title>
        <authorList>
            <person name="Tanaka T."/>
            <person name="Maeda Y."/>
            <person name="Veluchamy A."/>
            <person name="Tanaka M."/>
            <person name="Abida H."/>
            <person name="Marechal E."/>
            <person name="Bowler C."/>
            <person name="Muto M."/>
            <person name="Sunaga Y."/>
            <person name="Tanaka M."/>
            <person name="Yoshino T."/>
            <person name="Taniguchi T."/>
            <person name="Fukuda Y."/>
            <person name="Nemoto M."/>
            <person name="Matsumoto M."/>
            <person name="Wong P.S."/>
            <person name="Aburatani S."/>
            <person name="Fujibuchi W."/>
        </authorList>
    </citation>
    <scope>NUCLEOTIDE SEQUENCE [LARGE SCALE GENOMIC DNA]</scope>
    <source>
        <strain evidence="10 11">JPCC DA0580</strain>
    </source>
</reference>
<evidence type="ECO:0000256" key="7">
    <source>
        <dbReference type="SAM" id="MobiDB-lite"/>
    </source>
</evidence>
<dbReference type="InterPro" id="IPR019734">
    <property type="entry name" value="TPR_rpt"/>
</dbReference>
<evidence type="ECO:0000313" key="11">
    <source>
        <dbReference type="Proteomes" id="UP000198406"/>
    </source>
</evidence>
<dbReference type="Gene3D" id="3.30.40.10">
    <property type="entry name" value="Zinc/RING finger domain, C3HC4 (zinc finger)"/>
    <property type="match status" value="1"/>
</dbReference>
<dbReference type="InterPro" id="IPR013083">
    <property type="entry name" value="Znf_RING/FYVE/PHD"/>
</dbReference>
<dbReference type="InParanoid" id="A0A1Z5KPK2"/>
<organism evidence="10 11">
    <name type="scientific">Fistulifera solaris</name>
    <name type="common">Oleaginous diatom</name>
    <dbReference type="NCBI Taxonomy" id="1519565"/>
    <lineage>
        <taxon>Eukaryota</taxon>
        <taxon>Sar</taxon>
        <taxon>Stramenopiles</taxon>
        <taxon>Ochrophyta</taxon>
        <taxon>Bacillariophyta</taxon>
        <taxon>Bacillariophyceae</taxon>
        <taxon>Bacillariophycidae</taxon>
        <taxon>Naviculales</taxon>
        <taxon>Naviculaceae</taxon>
        <taxon>Fistulifera</taxon>
    </lineage>
</organism>
<evidence type="ECO:0000256" key="2">
    <source>
        <dbReference type="ARBA" id="ARBA00022803"/>
    </source>
</evidence>
<feature type="region of interest" description="Disordered" evidence="7">
    <location>
        <begin position="1304"/>
        <end position="1327"/>
    </location>
</feature>
<dbReference type="OrthoDB" id="2423701at2759"/>
<dbReference type="PANTHER" id="PTHR45831:SF4">
    <property type="match status" value="1"/>
</dbReference>
<dbReference type="PROSITE" id="PS50005">
    <property type="entry name" value="TPR"/>
    <property type="match status" value="3"/>
</dbReference>
<dbReference type="SUPFAM" id="SSF50156">
    <property type="entry name" value="PDZ domain-like"/>
    <property type="match status" value="1"/>
</dbReference>
<feature type="repeat" description="TPR" evidence="5">
    <location>
        <begin position="74"/>
        <end position="107"/>
    </location>
</feature>
<dbReference type="Gene3D" id="1.25.40.10">
    <property type="entry name" value="Tetratricopeptide repeat domain"/>
    <property type="match status" value="2"/>
</dbReference>
<dbReference type="PROSITE" id="PS50892">
    <property type="entry name" value="V_SNARE"/>
    <property type="match status" value="1"/>
</dbReference>
<dbReference type="PROSITE" id="PS50088">
    <property type="entry name" value="ANK_REPEAT"/>
    <property type="match status" value="1"/>
</dbReference>
<evidence type="ECO:0000256" key="1">
    <source>
        <dbReference type="ARBA" id="ARBA00022737"/>
    </source>
</evidence>
<dbReference type="PROSITE" id="PS50297">
    <property type="entry name" value="ANK_REP_REGION"/>
    <property type="match status" value="1"/>
</dbReference>
<dbReference type="InterPro" id="IPR011011">
    <property type="entry name" value="Znf_FYVE_PHD"/>
</dbReference>
<dbReference type="InterPro" id="IPR011990">
    <property type="entry name" value="TPR-like_helical_dom_sf"/>
</dbReference>
<dbReference type="Gene3D" id="1.25.40.20">
    <property type="entry name" value="Ankyrin repeat-containing domain"/>
    <property type="match status" value="1"/>
</dbReference>
<dbReference type="SUPFAM" id="SSF57903">
    <property type="entry name" value="FYVE/PHD zinc finger"/>
    <property type="match status" value="1"/>
</dbReference>
<dbReference type="InterPro" id="IPR002110">
    <property type="entry name" value="Ankyrin_rpt"/>
</dbReference>
<keyword evidence="4 6" id="KW-0175">Coiled coil</keyword>
<keyword evidence="1" id="KW-0677">Repeat</keyword>
<evidence type="ECO:0000256" key="4">
    <source>
        <dbReference type="PROSITE-ProRule" id="PRU00290"/>
    </source>
</evidence>
<dbReference type="CDD" id="cd15873">
    <property type="entry name" value="R-SNARE_STXBP5_6"/>
    <property type="match status" value="1"/>
</dbReference>
<dbReference type="SUPFAM" id="SSF48452">
    <property type="entry name" value="TPR-like"/>
    <property type="match status" value="2"/>
</dbReference>
<dbReference type="PROSITE" id="PS50096">
    <property type="entry name" value="IQ"/>
    <property type="match status" value="1"/>
</dbReference>
<dbReference type="InterPro" id="IPR036770">
    <property type="entry name" value="Ankyrin_rpt-contain_sf"/>
</dbReference>
<feature type="coiled-coil region" evidence="6">
    <location>
        <begin position="50"/>
        <end position="87"/>
    </location>
</feature>
<feature type="region of interest" description="Disordered" evidence="7">
    <location>
        <begin position="543"/>
        <end position="565"/>
    </location>
</feature>
<dbReference type="InterPro" id="IPR047150">
    <property type="entry name" value="SGT"/>
</dbReference>
<evidence type="ECO:0000256" key="3">
    <source>
        <dbReference type="PROSITE-ProRule" id="PRU00023"/>
    </source>
</evidence>
<keyword evidence="11" id="KW-1185">Reference proteome</keyword>
<feature type="repeat" description="TPR" evidence="5">
    <location>
        <begin position="145"/>
        <end position="178"/>
    </location>
</feature>
<comment type="caution">
    <text evidence="10">The sequence shown here is derived from an EMBL/GenBank/DDBJ whole genome shotgun (WGS) entry which is preliminary data.</text>
</comment>
<dbReference type="GO" id="GO:0006620">
    <property type="term" value="P:post-translational protein targeting to endoplasmic reticulum membrane"/>
    <property type="evidence" value="ECO:0007669"/>
    <property type="project" value="TreeGrafter"/>
</dbReference>
<dbReference type="GO" id="GO:0060090">
    <property type="term" value="F:molecular adaptor activity"/>
    <property type="evidence" value="ECO:0007669"/>
    <property type="project" value="TreeGrafter"/>
</dbReference>
<feature type="domain" description="PDZ" evidence="8">
    <location>
        <begin position="450"/>
        <end position="531"/>
    </location>
</feature>
<dbReference type="InterPro" id="IPR036034">
    <property type="entry name" value="PDZ_sf"/>
</dbReference>
<dbReference type="PROSITE" id="PS50106">
    <property type="entry name" value="PDZ"/>
    <property type="match status" value="1"/>
</dbReference>
<evidence type="ECO:0000256" key="6">
    <source>
        <dbReference type="SAM" id="Coils"/>
    </source>
</evidence>
<name>A0A1Z5KPK2_FISSO</name>
<feature type="domain" description="V-SNARE coiled-coil homology" evidence="9">
    <location>
        <begin position="1354"/>
        <end position="1417"/>
    </location>
</feature>
<dbReference type="InterPro" id="IPR001478">
    <property type="entry name" value="PDZ"/>
</dbReference>
<evidence type="ECO:0000313" key="10">
    <source>
        <dbReference type="EMBL" id="GAX28045.1"/>
    </source>
</evidence>
<feature type="compositionally biased region" description="Polar residues" evidence="7">
    <location>
        <begin position="1304"/>
        <end position="1315"/>
    </location>
</feature>
<evidence type="ECO:0000259" key="8">
    <source>
        <dbReference type="PROSITE" id="PS50106"/>
    </source>
</evidence>
<feature type="repeat" description="TPR" evidence="5">
    <location>
        <begin position="326"/>
        <end position="359"/>
    </location>
</feature>
<dbReference type="PANTHER" id="PTHR45831">
    <property type="entry name" value="LD24721P"/>
    <property type="match status" value="1"/>
</dbReference>
<gene>
    <name evidence="10" type="ORF">FisN_2Hh137</name>
</gene>
<keyword evidence="2 5" id="KW-0802">TPR repeat</keyword>
<dbReference type="Proteomes" id="UP000198406">
    <property type="component" value="Unassembled WGS sequence"/>
</dbReference>
<evidence type="ECO:0000256" key="5">
    <source>
        <dbReference type="PROSITE-ProRule" id="PRU00339"/>
    </source>
</evidence>
<dbReference type="SMART" id="SM00028">
    <property type="entry name" value="TPR"/>
    <property type="match status" value="6"/>
</dbReference>
<dbReference type="Pfam" id="PF07719">
    <property type="entry name" value="TPR_2"/>
    <property type="match status" value="1"/>
</dbReference>
<dbReference type="SUPFAM" id="SSF48403">
    <property type="entry name" value="Ankyrin repeat"/>
    <property type="match status" value="1"/>
</dbReference>
<sequence length="1417" mass="156702">MSTYKKLAPTAIHLDDEYDYQPTTTTQASSEGLRPMRAYQQRPTTNNDTIDEHAKDGEEALLDLAQLEELQKEAEQMKARGNQHMAAQEYARAYSAYSAALQLAPVGPSSHIYLSNRAAALLSLKRYQAAATDARRAIALAPTFGKAHARLGQALYFQKQYAEAIAAYQDALLHEPDNGVTQSYLEKAKLKFERAQRKEVESVATQLTPSHSVFTEGPPTTTAVIRQTAMPRSRAALVSAAAARDAEEDPDFEEALRIQTRANDYLTKKQYKAAIEEYTAALFLVPDDFHLSPDLHLGRAHALNGSRRHESARNDCFLAIKLNPSPAAYSTLAKSLFYMREYAQAVDAFEKCQDLLPDGETLGMFDQAYLEKAKAALEEEEYSLKEAGTVSGKSSSFSKTVPKLPPPRFVPREEVLQAPPQVPPMPKSWPQQSPTSTTFHCGEERTIVFGSEALGVKLNRGSDGIVRVLHVTPSTPGSLFVRHGDLYVGDVVREAAGVDLRRPLTNIMWGDTVALIKLAPRPITMLVAQELSPVPAAVLQEHERELAQRPSPSSGEEAVEKSAHSEIRQLHSLVDDVSSDGEDETTPNVIVKDYDKSISDNVEHIDETTKVEVEHAVADGVEEGLNDDNSEKDVGDGVALNEVIEESLRDKEERMLGGEVIFTRTSPGCDNWDTLRWMSYAGIRRLQFTHSVFRVTQSEKQNLFWKSKQEDYCERHLLIYEEPAIILIVRRAESIEELIKILDISSAEIGSDALEKYWVAESVIDLSMCKIGLSPLTSFSLPREGSERMQSCFTLFTPLESILLSAVKGPAFSDSEAFLETTTVEMVISKALCAAHQDRHDSQRTWKHQLVLGTLHALVVSGRQQDLEDALLAATKKYSNKNQQPSHLPSEVVDRVDENGYSALQLACFLGMSAAVKALVDVGANVSIKTVEDGSSLAHLCMRNLDDNSLSVVLSVQTRKINPSCFTSFGRSPMYTAVMEGRKAGRFDSDALRRCLLIIKNCGGEFGLNEGSEVVKSLACSFRHEDLTVVLQFCPIRFPLPTDSSLNYFYGYPLHHSMLCLSTTAAFLVSSSGLQTVSVLLNHGFEPNERMDFLQSCSDDYASEYVGYTPLQVLASVGTDMKSRANLYDPDEFSARMKTIQDVASLLIRNGGRLAVDNPFATRSRVVNYVDIEGVKDGAAPVREFELLLSDVIELFGGKNRVNAARDEFISLAACRATPFALISSDNKLAIPNSGQPGGSDEKSCAICWKPFGTIRNRQHRCRISRRYVCDECSTKRVTDESTEHRVSDGQYLLARFDALNSQQTRDSPQVLNKASETRPATKANQTVQEDLRNRDSLFGGIIEQASNLMFGDGDEKVNSGVPGIASTLNETRDALNERGQKLDSLAEKSEKMVEASANFADMAKQLRKQSEGSFFW</sequence>
<accession>A0A1Z5KPK2</accession>
<proteinExistence type="predicted"/>
<dbReference type="EMBL" id="BDSP01000264">
    <property type="protein sequence ID" value="GAX28045.1"/>
    <property type="molecule type" value="Genomic_DNA"/>
</dbReference>
<feature type="repeat" description="ANK" evidence="3">
    <location>
        <begin position="899"/>
        <end position="931"/>
    </location>
</feature>
<evidence type="ECO:0000259" key="9">
    <source>
        <dbReference type="PROSITE" id="PS50892"/>
    </source>
</evidence>
<protein>
    <submittedName>
        <fullName evidence="10">Uncharacterized protein</fullName>
    </submittedName>
</protein>
<dbReference type="InterPro" id="IPR042855">
    <property type="entry name" value="V_SNARE_CC"/>
</dbReference>
<dbReference type="Gene3D" id="1.20.5.110">
    <property type="match status" value="1"/>
</dbReference>
<dbReference type="SUPFAM" id="SSF58038">
    <property type="entry name" value="SNARE fusion complex"/>
    <property type="match status" value="1"/>
</dbReference>
<dbReference type="GO" id="GO:0072380">
    <property type="term" value="C:TRC complex"/>
    <property type="evidence" value="ECO:0007669"/>
    <property type="project" value="TreeGrafter"/>
</dbReference>
<keyword evidence="3" id="KW-0040">ANK repeat</keyword>
<dbReference type="InterPro" id="IPR013105">
    <property type="entry name" value="TPR_2"/>
</dbReference>